<sequence length="87" mass="9863">MTSLSSSIPMLSDFQWRLGVTAANDEVQAVGSCFLQMMLVLDHAPIYLELSLPEFYQFFSDLETLKAELDNVCELQSEAHEQNYPQS</sequence>
<evidence type="ECO:0000313" key="1">
    <source>
        <dbReference type="EMBL" id="KAJ7520010.1"/>
    </source>
</evidence>
<proteinExistence type="predicted"/>
<dbReference type="EMBL" id="CM055111">
    <property type="protein sequence ID" value="KAJ7520010.1"/>
    <property type="molecule type" value="Genomic_DNA"/>
</dbReference>
<comment type="caution">
    <text evidence="1">The sequence shown here is derived from an EMBL/GenBank/DDBJ whole genome shotgun (WGS) entry which is preliminary data.</text>
</comment>
<name>A0ACC2ARC7_DIPCM</name>
<keyword evidence="2" id="KW-1185">Reference proteome</keyword>
<gene>
    <name evidence="1" type="ORF">O6H91_20G063200</name>
</gene>
<evidence type="ECO:0000313" key="2">
    <source>
        <dbReference type="Proteomes" id="UP001162992"/>
    </source>
</evidence>
<protein>
    <submittedName>
        <fullName evidence="1">Uncharacterized protein</fullName>
    </submittedName>
</protein>
<accession>A0ACC2ARC7</accession>
<reference evidence="2" key="1">
    <citation type="journal article" date="2024" name="Proc. Natl. Acad. Sci. U.S.A.">
        <title>Extraordinary preservation of gene collinearity over three hundred million years revealed in homosporous lycophytes.</title>
        <authorList>
            <person name="Li C."/>
            <person name="Wickell D."/>
            <person name="Kuo L.Y."/>
            <person name="Chen X."/>
            <person name="Nie B."/>
            <person name="Liao X."/>
            <person name="Peng D."/>
            <person name="Ji J."/>
            <person name="Jenkins J."/>
            <person name="Williams M."/>
            <person name="Shu S."/>
            <person name="Plott C."/>
            <person name="Barry K."/>
            <person name="Rajasekar S."/>
            <person name="Grimwood J."/>
            <person name="Han X."/>
            <person name="Sun S."/>
            <person name="Hou Z."/>
            <person name="He W."/>
            <person name="Dai G."/>
            <person name="Sun C."/>
            <person name="Schmutz J."/>
            <person name="Leebens-Mack J.H."/>
            <person name="Li F.W."/>
            <person name="Wang L."/>
        </authorList>
    </citation>
    <scope>NUCLEOTIDE SEQUENCE [LARGE SCALE GENOMIC DNA]</scope>
    <source>
        <strain evidence="2">cv. PW_Plant_1</strain>
    </source>
</reference>
<organism evidence="1 2">
    <name type="scientific">Diphasiastrum complanatum</name>
    <name type="common">Issler's clubmoss</name>
    <name type="synonym">Lycopodium complanatum</name>
    <dbReference type="NCBI Taxonomy" id="34168"/>
    <lineage>
        <taxon>Eukaryota</taxon>
        <taxon>Viridiplantae</taxon>
        <taxon>Streptophyta</taxon>
        <taxon>Embryophyta</taxon>
        <taxon>Tracheophyta</taxon>
        <taxon>Lycopodiopsida</taxon>
        <taxon>Lycopodiales</taxon>
        <taxon>Lycopodiaceae</taxon>
        <taxon>Lycopodioideae</taxon>
        <taxon>Diphasiastrum</taxon>
    </lineage>
</organism>
<dbReference type="Proteomes" id="UP001162992">
    <property type="component" value="Chromosome 20"/>
</dbReference>